<evidence type="ECO:0000256" key="3">
    <source>
        <dbReference type="ARBA" id="ARBA00022519"/>
    </source>
</evidence>
<feature type="transmembrane region" description="Helical" evidence="8">
    <location>
        <begin position="37"/>
        <end position="58"/>
    </location>
</feature>
<evidence type="ECO:0000256" key="2">
    <source>
        <dbReference type="ARBA" id="ARBA00022475"/>
    </source>
</evidence>
<reference evidence="11" key="1">
    <citation type="journal article" date="2019" name="Int. J. Syst. Evol. Microbiol.">
        <title>The Global Catalogue of Microorganisms (GCM) 10K type strain sequencing project: providing services to taxonomists for standard genome sequencing and annotation.</title>
        <authorList>
            <consortium name="The Broad Institute Genomics Platform"/>
            <consortium name="The Broad Institute Genome Sequencing Center for Infectious Disease"/>
            <person name="Wu L."/>
            <person name="Ma J."/>
        </authorList>
    </citation>
    <scope>NUCLEOTIDE SEQUENCE [LARGE SCALE GENOMIC DNA]</scope>
    <source>
        <strain evidence="11">KACC 12597</strain>
    </source>
</reference>
<keyword evidence="7" id="KW-0813">Transport</keyword>
<keyword evidence="2" id="KW-1003">Cell membrane</keyword>
<proteinExistence type="predicted"/>
<dbReference type="RefSeq" id="WP_386028866.1">
    <property type="nucleotide sequence ID" value="NZ_JBHUHX010000062.1"/>
</dbReference>
<evidence type="ECO:0000313" key="10">
    <source>
        <dbReference type="EMBL" id="MFD2114019.1"/>
    </source>
</evidence>
<dbReference type="Proteomes" id="UP001597337">
    <property type="component" value="Unassembled WGS sequence"/>
</dbReference>
<gene>
    <name evidence="10" type="ORF">ACFSJC_19395</name>
</gene>
<evidence type="ECO:0000256" key="7">
    <source>
        <dbReference type="RuleBase" id="RU369079"/>
    </source>
</evidence>
<sequence length="226" mass="24513">MIQQAAWRSASEHFRSLGCMGRVTHGRLSMVLLTVPILYPLVAASGFDLVWFGIFAVVSTEIGDITPPVGINAFVLRSVTEAVPLSAMSAVLEEAAIHRLDIPGRLGFREPQRVQISIHVGRKIEPAIGRPACAAVPGFAVEHQHAHAVRQVQRSEKPRPDDANLHPGRCLRHTLGLQICCQRPDAARRSTAAYPAPGESNDSVIPGPDSGALSTVFFHHEASRCW</sequence>
<dbReference type="EMBL" id="JBHUHX010000062">
    <property type="protein sequence ID" value="MFD2114019.1"/>
    <property type="molecule type" value="Genomic_DNA"/>
</dbReference>
<organism evidence="10 11">
    <name type="scientific">Thiorhodococcus fuscus</name>
    <dbReference type="NCBI Taxonomy" id="527200"/>
    <lineage>
        <taxon>Bacteria</taxon>
        <taxon>Pseudomonadati</taxon>
        <taxon>Pseudomonadota</taxon>
        <taxon>Gammaproteobacteria</taxon>
        <taxon>Chromatiales</taxon>
        <taxon>Chromatiaceae</taxon>
        <taxon>Thiorhodococcus</taxon>
    </lineage>
</organism>
<evidence type="ECO:0000256" key="6">
    <source>
        <dbReference type="ARBA" id="ARBA00023136"/>
    </source>
</evidence>
<keyword evidence="3 7" id="KW-0997">Cell inner membrane</keyword>
<dbReference type="PANTHER" id="PTHR33362:SF5">
    <property type="entry name" value="C4-DICARBOXYLATE TRAP TRANSPORTER LARGE PERMEASE PROTEIN DCTM"/>
    <property type="match status" value="1"/>
</dbReference>
<comment type="caution">
    <text evidence="10">The sequence shown here is derived from an EMBL/GenBank/DDBJ whole genome shotgun (WGS) entry which is preliminary data.</text>
</comment>
<protein>
    <submittedName>
        <fullName evidence="10">TRAP transporter large permease subunit</fullName>
    </submittedName>
</protein>
<keyword evidence="11" id="KW-1185">Reference proteome</keyword>
<keyword evidence="4 8" id="KW-0812">Transmembrane</keyword>
<evidence type="ECO:0000256" key="4">
    <source>
        <dbReference type="ARBA" id="ARBA00022692"/>
    </source>
</evidence>
<evidence type="ECO:0000259" key="9">
    <source>
        <dbReference type="Pfam" id="PF06808"/>
    </source>
</evidence>
<evidence type="ECO:0000313" key="11">
    <source>
        <dbReference type="Proteomes" id="UP001597337"/>
    </source>
</evidence>
<keyword evidence="5 8" id="KW-1133">Transmembrane helix</keyword>
<evidence type="ECO:0000256" key="5">
    <source>
        <dbReference type="ARBA" id="ARBA00022989"/>
    </source>
</evidence>
<dbReference type="Pfam" id="PF06808">
    <property type="entry name" value="DctM"/>
    <property type="match status" value="1"/>
</dbReference>
<dbReference type="InterPro" id="IPR010656">
    <property type="entry name" value="DctM"/>
</dbReference>
<comment type="function">
    <text evidence="7">Part of the tripartite ATP-independent periplasmic (TRAP) transport system.</text>
</comment>
<accession>A0ABW4YEZ2</accession>
<dbReference type="PANTHER" id="PTHR33362">
    <property type="entry name" value="SIALIC ACID TRAP TRANSPORTER PERMEASE PROTEIN SIAT-RELATED"/>
    <property type="match status" value="1"/>
</dbReference>
<feature type="domain" description="TRAP C4-dicarboxylate transport system permease DctM subunit" evidence="9">
    <location>
        <begin position="29"/>
        <end position="91"/>
    </location>
</feature>
<name>A0ABW4YEZ2_9GAMM</name>
<comment type="subcellular location">
    <subcellularLocation>
        <location evidence="1 7">Cell inner membrane</location>
        <topology evidence="1 7">Multi-pass membrane protein</topology>
    </subcellularLocation>
</comment>
<keyword evidence="6 8" id="KW-0472">Membrane</keyword>
<dbReference type="InterPro" id="IPR004681">
    <property type="entry name" value="TRAP_DctM"/>
</dbReference>
<evidence type="ECO:0000256" key="1">
    <source>
        <dbReference type="ARBA" id="ARBA00004429"/>
    </source>
</evidence>
<evidence type="ECO:0000256" key="8">
    <source>
        <dbReference type="SAM" id="Phobius"/>
    </source>
</evidence>